<proteinExistence type="inferred from homology"/>
<evidence type="ECO:0000256" key="4">
    <source>
        <dbReference type="ARBA" id="ARBA00012381"/>
    </source>
</evidence>
<evidence type="ECO:0000256" key="2">
    <source>
        <dbReference type="ARBA" id="ARBA00001947"/>
    </source>
</evidence>
<dbReference type="EC" id="3.6.1.22" evidence="4"/>
<evidence type="ECO:0000256" key="11">
    <source>
        <dbReference type="ARBA" id="ARBA00049196"/>
    </source>
</evidence>
<dbReference type="AlphaFoldDB" id="H2Z6A0"/>
<dbReference type="eggNOG" id="KOG0504">
    <property type="taxonomic scope" value="Eukaryota"/>
</dbReference>
<dbReference type="InParanoid" id="H2Z6A0"/>
<dbReference type="InterPro" id="IPR015376">
    <property type="entry name" value="Znr_NADH_PPase"/>
</dbReference>
<organism evidence="14 15">
    <name type="scientific">Ciona savignyi</name>
    <name type="common">Pacific transparent sea squirt</name>
    <dbReference type="NCBI Taxonomy" id="51511"/>
    <lineage>
        <taxon>Eukaryota</taxon>
        <taxon>Metazoa</taxon>
        <taxon>Chordata</taxon>
        <taxon>Tunicata</taxon>
        <taxon>Ascidiacea</taxon>
        <taxon>Phlebobranchia</taxon>
        <taxon>Cionidae</taxon>
        <taxon>Ciona</taxon>
    </lineage>
</organism>
<evidence type="ECO:0000256" key="6">
    <source>
        <dbReference type="ARBA" id="ARBA00022801"/>
    </source>
</evidence>
<feature type="domain" description="Nudix hydrolase" evidence="13">
    <location>
        <begin position="283"/>
        <end position="419"/>
    </location>
</feature>
<dbReference type="GO" id="GO:0005777">
    <property type="term" value="C:peroxisome"/>
    <property type="evidence" value="ECO:0007669"/>
    <property type="project" value="TreeGrafter"/>
</dbReference>
<comment type="catalytic activity">
    <reaction evidence="12">
        <text>NADH + H2O = reduced beta-nicotinamide D-ribonucleotide + AMP + 2 H(+)</text>
        <dbReference type="Rhea" id="RHEA:48868"/>
        <dbReference type="ChEBI" id="CHEBI:15377"/>
        <dbReference type="ChEBI" id="CHEBI:15378"/>
        <dbReference type="ChEBI" id="CHEBI:57945"/>
        <dbReference type="ChEBI" id="CHEBI:90832"/>
        <dbReference type="ChEBI" id="CHEBI:456215"/>
        <dbReference type="EC" id="3.6.1.22"/>
    </reaction>
    <physiologicalReaction direction="left-to-right" evidence="12">
        <dbReference type="Rhea" id="RHEA:48869"/>
    </physiologicalReaction>
</comment>
<dbReference type="GO" id="GO:0035529">
    <property type="term" value="F:NADH pyrophosphatase activity"/>
    <property type="evidence" value="ECO:0007669"/>
    <property type="project" value="TreeGrafter"/>
</dbReference>
<keyword evidence="15" id="KW-1185">Reference proteome</keyword>
<evidence type="ECO:0000259" key="13">
    <source>
        <dbReference type="PROSITE" id="PS51462"/>
    </source>
</evidence>
<evidence type="ECO:0000256" key="10">
    <source>
        <dbReference type="ARBA" id="ARBA00047501"/>
    </source>
</evidence>
<comment type="similarity">
    <text evidence="3">Belongs to the Nudix hydrolase family. NudC subfamily.</text>
</comment>
<dbReference type="SUPFAM" id="SSF55811">
    <property type="entry name" value="Nudix"/>
    <property type="match status" value="1"/>
</dbReference>
<dbReference type="NCBIfam" id="NF001299">
    <property type="entry name" value="PRK00241.1"/>
    <property type="match status" value="1"/>
</dbReference>
<dbReference type="InterPro" id="IPR015797">
    <property type="entry name" value="NUDIX_hydrolase-like_dom_sf"/>
</dbReference>
<keyword evidence="5" id="KW-0479">Metal-binding</keyword>
<dbReference type="GO" id="GO:0019677">
    <property type="term" value="P:NAD+ catabolic process"/>
    <property type="evidence" value="ECO:0007669"/>
    <property type="project" value="TreeGrafter"/>
</dbReference>
<dbReference type="PANTHER" id="PTHR42904">
    <property type="entry name" value="NUDIX HYDROLASE, NUDC SUBFAMILY"/>
    <property type="match status" value="1"/>
</dbReference>
<dbReference type="PROSITE" id="PS00893">
    <property type="entry name" value="NUDIX_BOX"/>
    <property type="match status" value="1"/>
</dbReference>
<keyword evidence="8" id="KW-0520">NAD</keyword>
<reference evidence="14" key="3">
    <citation type="submission" date="2025-09" db="UniProtKB">
        <authorList>
            <consortium name="Ensembl"/>
        </authorList>
    </citation>
    <scope>IDENTIFICATION</scope>
</reference>
<name>H2Z6A0_CIOSA</name>
<dbReference type="FunCoup" id="H2Z6A0">
    <property type="interactions" value="3"/>
</dbReference>
<dbReference type="STRING" id="51511.ENSCSAVP00000013112"/>
<dbReference type="Pfam" id="PF09297">
    <property type="entry name" value="Zn_ribbon_NUD"/>
    <property type="match status" value="1"/>
</dbReference>
<reference evidence="15" key="1">
    <citation type="submission" date="2003-08" db="EMBL/GenBank/DDBJ databases">
        <authorList>
            <person name="Birren B."/>
            <person name="Nusbaum C."/>
            <person name="Abebe A."/>
            <person name="Abouelleil A."/>
            <person name="Adekoya E."/>
            <person name="Ait-zahra M."/>
            <person name="Allen N."/>
            <person name="Allen T."/>
            <person name="An P."/>
            <person name="Anderson M."/>
            <person name="Anderson S."/>
            <person name="Arachchi H."/>
            <person name="Armbruster J."/>
            <person name="Bachantsang P."/>
            <person name="Baldwin J."/>
            <person name="Barry A."/>
            <person name="Bayul T."/>
            <person name="Blitshsteyn B."/>
            <person name="Bloom T."/>
            <person name="Blye J."/>
            <person name="Boguslavskiy L."/>
            <person name="Borowsky M."/>
            <person name="Boukhgalter B."/>
            <person name="Brunache A."/>
            <person name="Butler J."/>
            <person name="Calixte N."/>
            <person name="Calvo S."/>
            <person name="Camarata J."/>
            <person name="Campo K."/>
            <person name="Chang J."/>
            <person name="Cheshatsang Y."/>
            <person name="Citroen M."/>
            <person name="Collymore A."/>
            <person name="Considine T."/>
            <person name="Cook A."/>
            <person name="Cooke P."/>
            <person name="Corum B."/>
            <person name="Cuomo C."/>
            <person name="David R."/>
            <person name="Dawoe T."/>
            <person name="Degray S."/>
            <person name="Dodge S."/>
            <person name="Dooley K."/>
            <person name="Dorje P."/>
            <person name="Dorjee K."/>
            <person name="Dorris L."/>
            <person name="Duffey N."/>
            <person name="Dupes A."/>
            <person name="Elkins T."/>
            <person name="Engels R."/>
            <person name="Erickson J."/>
            <person name="Farina A."/>
            <person name="Faro S."/>
            <person name="Ferreira P."/>
            <person name="Fischer H."/>
            <person name="Fitzgerald M."/>
            <person name="Foley K."/>
            <person name="Gage D."/>
            <person name="Galagan J."/>
            <person name="Gearin G."/>
            <person name="Gnerre S."/>
            <person name="Gnirke A."/>
            <person name="Goyette A."/>
            <person name="Graham J."/>
            <person name="Grandbois E."/>
            <person name="Gyaltsen K."/>
            <person name="Hafez N."/>
            <person name="Hagopian D."/>
            <person name="Hagos B."/>
            <person name="Hall J."/>
            <person name="Hatcher B."/>
            <person name="Heller A."/>
            <person name="Higgins H."/>
            <person name="Honan T."/>
            <person name="Horn A."/>
            <person name="Houde N."/>
            <person name="Hughes L."/>
            <person name="Hulme W."/>
            <person name="Husby E."/>
            <person name="Iliev I."/>
            <person name="Jaffe D."/>
            <person name="Jones C."/>
            <person name="Kamal M."/>
            <person name="Kamat A."/>
            <person name="Kamvysselis M."/>
            <person name="Karlsson E."/>
            <person name="Kells C."/>
            <person name="Kieu A."/>
            <person name="Kisner P."/>
            <person name="Kodira C."/>
            <person name="Kulbokas E."/>
            <person name="Labutti K."/>
            <person name="Lama D."/>
            <person name="Landers T."/>
            <person name="Leger J."/>
            <person name="Levine S."/>
            <person name="Lewis D."/>
            <person name="Lewis T."/>
            <person name="Lindblad-toh K."/>
            <person name="Liu X."/>
            <person name="Lokyitsang T."/>
            <person name="Lokyitsang Y."/>
            <person name="Lucien O."/>
            <person name="Lui A."/>
            <person name="Ma L.J."/>
            <person name="Mabbitt R."/>
            <person name="Macdonald J."/>
            <person name="Maclean C."/>
            <person name="Major J."/>
            <person name="Manning J."/>
            <person name="Marabella R."/>
            <person name="Maru K."/>
            <person name="Matthews C."/>
            <person name="Mauceli E."/>
            <person name="Mccarthy M."/>
            <person name="Mcdonough S."/>
            <person name="Mcghee T."/>
            <person name="Meldrim J."/>
            <person name="Meneus L."/>
            <person name="Mesirov J."/>
            <person name="Mihalev A."/>
            <person name="Mihova T."/>
            <person name="Mikkelsen T."/>
            <person name="Mlenga V."/>
            <person name="Moru K."/>
            <person name="Mozes J."/>
            <person name="Mulrain L."/>
            <person name="Munson G."/>
            <person name="Naylor J."/>
            <person name="Newes C."/>
            <person name="Nguyen C."/>
            <person name="Nguyen N."/>
            <person name="Nguyen T."/>
            <person name="Nicol R."/>
            <person name="Nielsen C."/>
            <person name="Nizzari M."/>
            <person name="Norbu C."/>
            <person name="Norbu N."/>
            <person name="O'donnell P."/>
            <person name="Okoawo O."/>
            <person name="O'leary S."/>
            <person name="Omotosho B."/>
            <person name="O'neill K."/>
            <person name="Osman S."/>
            <person name="Parker S."/>
            <person name="Perrin D."/>
            <person name="Phunkhang P."/>
            <person name="Piqani B."/>
            <person name="Purcell S."/>
            <person name="Rachupka T."/>
            <person name="Ramasamy U."/>
            <person name="Rameau R."/>
            <person name="Ray V."/>
            <person name="Raymond C."/>
            <person name="Retta R."/>
            <person name="Richardson S."/>
            <person name="Rise C."/>
            <person name="Rodriguez J."/>
            <person name="Rogers J."/>
            <person name="Rogov P."/>
            <person name="Rutman M."/>
            <person name="Schupbach R."/>
            <person name="Seaman C."/>
            <person name="Settipalli S."/>
            <person name="Sharpe T."/>
            <person name="Sheridan J."/>
            <person name="Sherpa N."/>
            <person name="Shi J."/>
            <person name="Smirnov S."/>
            <person name="Smith C."/>
            <person name="Sougnez C."/>
            <person name="Spencer B."/>
            <person name="Stalker J."/>
            <person name="Stange-thomann N."/>
            <person name="Stavropoulos S."/>
            <person name="Stetson K."/>
            <person name="Stone C."/>
            <person name="Stone S."/>
            <person name="Stubbs M."/>
            <person name="Talamas J."/>
            <person name="Tchuinga P."/>
            <person name="Tenzing P."/>
            <person name="Tesfaye S."/>
            <person name="Theodore J."/>
            <person name="Thoulutsang Y."/>
            <person name="Topham K."/>
            <person name="Towey S."/>
            <person name="Tsamla T."/>
            <person name="Tsomo N."/>
            <person name="Vallee D."/>
            <person name="Vassiliev H."/>
            <person name="Venkataraman V."/>
            <person name="Vinson J."/>
            <person name="Vo A."/>
            <person name="Wade C."/>
            <person name="Wang S."/>
            <person name="Wangchuk T."/>
            <person name="Wangdi T."/>
            <person name="Whittaker C."/>
            <person name="Wilkinson J."/>
            <person name="Wu Y."/>
            <person name="Wyman D."/>
            <person name="Yadav S."/>
            <person name="Yang S."/>
            <person name="Yang X."/>
            <person name="Yeager S."/>
            <person name="Yee E."/>
            <person name="Young G."/>
            <person name="Zainoun J."/>
            <person name="Zembeck L."/>
            <person name="Zimmer A."/>
            <person name="Zody M."/>
            <person name="Lander E."/>
        </authorList>
    </citation>
    <scope>NUCLEOTIDE SEQUENCE [LARGE SCALE GENOMIC DNA]</scope>
</reference>
<evidence type="ECO:0000256" key="9">
    <source>
        <dbReference type="ARBA" id="ARBA00023679"/>
    </source>
</evidence>
<evidence type="ECO:0000256" key="3">
    <source>
        <dbReference type="ARBA" id="ARBA00009595"/>
    </source>
</evidence>
<comment type="cofactor">
    <cofactor evidence="1">
        <name>Mg(2+)</name>
        <dbReference type="ChEBI" id="CHEBI:18420"/>
    </cofactor>
</comment>
<evidence type="ECO:0000256" key="5">
    <source>
        <dbReference type="ARBA" id="ARBA00022723"/>
    </source>
</evidence>
<dbReference type="Ensembl" id="ENSCSAVT00000013261.1">
    <property type="protein sequence ID" value="ENSCSAVP00000013112.1"/>
    <property type="gene ID" value="ENSCSAVG00000007697.1"/>
</dbReference>
<dbReference type="FunFam" id="3.90.79.10:FF:000023">
    <property type="entry name" value="Peroxisomal NADH pyrophosphatase NUDT12"/>
    <property type="match status" value="1"/>
</dbReference>
<dbReference type="Gene3D" id="3.90.79.10">
    <property type="entry name" value="Nucleoside Triphosphate Pyrophosphohydrolase"/>
    <property type="match status" value="1"/>
</dbReference>
<dbReference type="InterPro" id="IPR015375">
    <property type="entry name" value="NADH_PPase-like_N"/>
</dbReference>
<dbReference type="Gene3D" id="3.90.79.20">
    <property type="match status" value="1"/>
</dbReference>
<dbReference type="Pfam" id="PF09296">
    <property type="entry name" value="NUDIX-like"/>
    <property type="match status" value="1"/>
</dbReference>
<reference evidence="14" key="2">
    <citation type="submission" date="2025-08" db="UniProtKB">
        <authorList>
            <consortium name="Ensembl"/>
        </authorList>
    </citation>
    <scope>IDENTIFICATION</scope>
</reference>
<dbReference type="Proteomes" id="UP000007875">
    <property type="component" value="Unassembled WGS sequence"/>
</dbReference>
<keyword evidence="7" id="KW-0460">Magnesium</keyword>
<sequence length="430" mass="48802">MATLRRLLKDTRCSLQYHQTSPTIWGGPLLCARREMAMLTSCSFCYRKDPTFVNKSGQTALDIAHFWNQTQSANFLKGFLKPSSIPALESVHYFGYSVVDRQSYQRSDTQGMIDAMKSKKAKFIIFSDLKLLVLNDASPKDKNVVYLSWEDVESCLEEEHDLIFLGVGDIDKGLLVRETHHGTPDDLPYFAVNFKKDPSSENLNVDKYNAHFTSSENRRVMMMLHNYESGLVAQARSMLAWHDRYKFCPTCGTKTVMKDSGYKRVCESASCPTQKGAHNTSFPRTDPVVIILVVSKDGEKCLLGRQARFPGRMYSCIAGFMEPGESMEDAARREVFEESGVKVGQVEYHSSQPWPFPSNLMLGMIGRAVSDEINVDRVELEDARWFERSEVARSISEGFHRKEGLVVPPRTAIAHQLIKAWLQRSYNSNL</sequence>
<evidence type="ECO:0000256" key="12">
    <source>
        <dbReference type="ARBA" id="ARBA00049264"/>
    </source>
</evidence>
<evidence type="ECO:0000313" key="15">
    <source>
        <dbReference type="Proteomes" id="UP000007875"/>
    </source>
</evidence>
<comment type="catalytic activity">
    <reaction evidence="10">
        <text>NADPH + H2O = reduced beta-nicotinamide D-ribonucleotide + adenosine 2',5'-bisphosphate + 2 H(+)</text>
        <dbReference type="Rhea" id="RHEA:60820"/>
        <dbReference type="ChEBI" id="CHEBI:15377"/>
        <dbReference type="ChEBI" id="CHEBI:15378"/>
        <dbReference type="ChEBI" id="CHEBI:57783"/>
        <dbReference type="ChEBI" id="CHEBI:90832"/>
        <dbReference type="ChEBI" id="CHEBI:194156"/>
    </reaction>
    <physiologicalReaction direction="left-to-right" evidence="10">
        <dbReference type="Rhea" id="RHEA:60821"/>
    </physiologicalReaction>
</comment>
<dbReference type="GeneTree" id="ENSGT00940000157592"/>
<dbReference type="InterPro" id="IPR020084">
    <property type="entry name" value="NUDIX_hydrolase_CS"/>
</dbReference>
<comment type="catalytic activity">
    <reaction evidence="9">
        <text>a 5'-end NAD(+)-phospho-ribonucleoside in mRNA + H2O = a 5'-end phospho-adenosine-phospho-ribonucleoside in mRNA + beta-nicotinamide D-ribonucleotide + 2 H(+)</text>
        <dbReference type="Rhea" id="RHEA:60876"/>
        <dbReference type="Rhea" id="RHEA-COMP:15698"/>
        <dbReference type="Rhea" id="RHEA-COMP:15719"/>
        <dbReference type="ChEBI" id="CHEBI:14649"/>
        <dbReference type="ChEBI" id="CHEBI:15377"/>
        <dbReference type="ChEBI" id="CHEBI:15378"/>
        <dbReference type="ChEBI" id="CHEBI:144029"/>
        <dbReference type="ChEBI" id="CHEBI:144051"/>
    </reaction>
    <physiologicalReaction direction="left-to-right" evidence="9">
        <dbReference type="Rhea" id="RHEA:60877"/>
    </physiologicalReaction>
</comment>
<evidence type="ECO:0000256" key="8">
    <source>
        <dbReference type="ARBA" id="ARBA00023027"/>
    </source>
</evidence>
<evidence type="ECO:0000256" key="1">
    <source>
        <dbReference type="ARBA" id="ARBA00001946"/>
    </source>
</evidence>
<dbReference type="InterPro" id="IPR000086">
    <property type="entry name" value="NUDIX_hydrolase_dom"/>
</dbReference>
<dbReference type="InterPro" id="IPR049734">
    <property type="entry name" value="NudC-like_C"/>
</dbReference>
<dbReference type="InterPro" id="IPR050241">
    <property type="entry name" value="NAD-cap_RNA_hydrolase_NudC"/>
</dbReference>
<evidence type="ECO:0000313" key="14">
    <source>
        <dbReference type="Ensembl" id="ENSCSAVP00000013112.1"/>
    </source>
</evidence>
<evidence type="ECO:0000256" key="7">
    <source>
        <dbReference type="ARBA" id="ARBA00022842"/>
    </source>
</evidence>
<comment type="catalytic activity">
    <reaction evidence="11">
        <text>NAD(+) + H2O = beta-nicotinamide D-ribonucleotide + AMP + 2 H(+)</text>
        <dbReference type="Rhea" id="RHEA:11800"/>
        <dbReference type="ChEBI" id="CHEBI:14649"/>
        <dbReference type="ChEBI" id="CHEBI:15377"/>
        <dbReference type="ChEBI" id="CHEBI:15378"/>
        <dbReference type="ChEBI" id="CHEBI:57540"/>
        <dbReference type="ChEBI" id="CHEBI:456215"/>
        <dbReference type="EC" id="3.6.1.22"/>
    </reaction>
    <physiologicalReaction direction="left-to-right" evidence="11">
        <dbReference type="Rhea" id="RHEA:11801"/>
    </physiologicalReaction>
</comment>
<dbReference type="Pfam" id="PF00293">
    <property type="entry name" value="NUDIX"/>
    <property type="match status" value="1"/>
</dbReference>
<dbReference type="PROSITE" id="PS51462">
    <property type="entry name" value="NUDIX"/>
    <property type="match status" value="1"/>
</dbReference>
<dbReference type="CDD" id="cd03429">
    <property type="entry name" value="NUDIX_NADH_pyrophosphatase_Nudt13"/>
    <property type="match status" value="1"/>
</dbReference>
<dbReference type="GO" id="GO:0006742">
    <property type="term" value="P:NADP+ catabolic process"/>
    <property type="evidence" value="ECO:0007669"/>
    <property type="project" value="TreeGrafter"/>
</dbReference>
<comment type="cofactor">
    <cofactor evidence="2">
        <name>Zn(2+)</name>
        <dbReference type="ChEBI" id="CHEBI:29105"/>
    </cofactor>
</comment>
<dbReference type="PANTHER" id="PTHR42904:SF6">
    <property type="entry name" value="NAD-CAPPED RNA HYDROLASE NUDT12"/>
    <property type="match status" value="1"/>
</dbReference>
<protein>
    <recommendedName>
        <fullName evidence="4">NAD(+) diphosphatase</fullName>
        <ecNumber evidence="4">3.6.1.22</ecNumber>
    </recommendedName>
</protein>
<dbReference type="eggNOG" id="KOG3084">
    <property type="taxonomic scope" value="Eukaryota"/>
</dbReference>
<dbReference type="GO" id="GO:0005829">
    <property type="term" value="C:cytosol"/>
    <property type="evidence" value="ECO:0007669"/>
    <property type="project" value="TreeGrafter"/>
</dbReference>
<dbReference type="GO" id="GO:0046872">
    <property type="term" value="F:metal ion binding"/>
    <property type="evidence" value="ECO:0007669"/>
    <property type="project" value="UniProtKB-KW"/>
</dbReference>
<dbReference type="HOGENOM" id="CLU_037162_0_2_1"/>
<accession>H2Z6A0</accession>
<keyword evidence="6" id="KW-0378">Hydrolase</keyword>